<dbReference type="InterPro" id="IPR003591">
    <property type="entry name" value="Leu-rich_rpt_typical-subtyp"/>
</dbReference>
<evidence type="ECO:0000256" key="3">
    <source>
        <dbReference type="SAM" id="MobiDB-lite"/>
    </source>
</evidence>
<comment type="caution">
    <text evidence="4">The sequence shown here is derived from an EMBL/GenBank/DDBJ whole genome shotgun (WGS) entry which is preliminary data.</text>
</comment>
<gene>
    <name evidence="4" type="ORF">J4Q44_G00101660</name>
</gene>
<evidence type="ECO:0000313" key="5">
    <source>
        <dbReference type="Proteomes" id="UP001356427"/>
    </source>
</evidence>
<reference evidence="4 5" key="1">
    <citation type="submission" date="2021-04" db="EMBL/GenBank/DDBJ databases">
        <authorList>
            <person name="De Guttry C."/>
            <person name="Zahm M."/>
            <person name="Klopp C."/>
            <person name="Cabau C."/>
            <person name="Louis A."/>
            <person name="Berthelot C."/>
            <person name="Parey E."/>
            <person name="Roest Crollius H."/>
            <person name="Montfort J."/>
            <person name="Robinson-Rechavi M."/>
            <person name="Bucao C."/>
            <person name="Bouchez O."/>
            <person name="Gislard M."/>
            <person name="Lluch J."/>
            <person name="Milhes M."/>
            <person name="Lampietro C."/>
            <person name="Lopez Roques C."/>
            <person name="Donnadieu C."/>
            <person name="Braasch I."/>
            <person name="Desvignes T."/>
            <person name="Postlethwait J."/>
            <person name="Bobe J."/>
            <person name="Wedekind C."/>
            <person name="Guiguen Y."/>
        </authorList>
    </citation>
    <scope>NUCLEOTIDE SEQUENCE [LARGE SCALE GENOMIC DNA]</scope>
    <source>
        <strain evidence="4">Cs_M1</strain>
        <tissue evidence="4">Blood</tissue>
    </source>
</reference>
<keyword evidence="1" id="KW-0433">Leucine-rich repeat</keyword>
<dbReference type="AlphaFoldDB" id="A0AAN8M6R2"/>
<feature type="region of interest" description="Disordered" evidence="3">
    <location>
        <begin position="60"/>
        <end position="79"/>
    </location>
</feature>
<dbReference type="EMBL" id="JAGTTL010000008">
    <property type="protein sequence ID" value="KAK6318955.1"/>
    <property type="molecule type" value="Genomic_DNA"/>
</dbReference>
<proteinExistence type="predicted"/>
<dbReference type="SMART" id="SM00369">
    <property type="entry name" value="LRR_TYP"/>
    <property type="match status" value="2"/>
</dbReference>
<evidence type="ECO:0000256" key="1">
    <source>
        <dbReference type="ARBA" id="ARBA00022614"/>
    </source>
</evidence>
<dbReference type="SUPFAM" id="SSF52058">
    <property type="entry name" value="L domain-like"/>
    <property type="match status" value="1"/>
</dbReference>
<dbReference type="Pfam" id="PF13855">
    <property type="entry name" value="LRR_8"/>
    <property type="match status" value="1"/>
</dbReference>
<sequence length="79" mass="8638">MSQLTTLHLEENQITEMPDYCLQDLSNLQELYINHNQITLSPPMPSLACTTCSGSISTLTGSRPSTAAGLSPRPTWRSS</sequence>
<name>A0AAN8M6R2_9TELE</name>
<dbReference type="InterPro" id="IPR032675">
    <property type="entry name" value="LRR_dom_sf"/>
</dbReference>
<dbReference type="Gene3D" id="3.80.10.10">
    <property type="entry name" value="Ribonuclease Inhibitor"/>
    <property type="match status" value="1"/>
</dbReference>
<keyword evidence="5" id="KW-1185">Reference proteome</keyword>
<dbReference type="InterPro" id="IPR001611">
    <property type="entry name" value="Leu-rich_rpt"/>
</dbReference>
<accession>A0AAN8M6R2</accession>
<organism evidence="4 5">
    <name type="scientific">Coregonus suidteri</name>
    <dbReference type="NCBI Taxonomy" id="861788"/>
    <lineage>
        <taxon>Eukaryota</taxon>
        <taxon>Metazoa</taxon>
        <taxon>Chordata</taxon>
        <taxon>Craniata</taxon>
        <taxon>Vertebrata</taxon>
        <taxon>Euteleostomi</taxon>
        <taxon>Actinopterygii</taxon>
        <taxon>Neopterygii</taxon>
        <taxon>Teleostei</taxon>
        <taxon>Protacanthopterygii</taxon>
        <taxon>Salmoniformes</taxon>
        <taxon>Salmonidae</taxon>
        <taxon>Coregoninae</taxon>
        <taxon>Coregonus</taxon>
    </lineage>
</organism>
<evidence type="ECO:0000256" key="2">
    <source>
        <dbReference type="ARBA" id="ARBA00022737"/>
    </source>
</evidence>
<protein>
    <submittedName>
        <fullName evidence="4">Uncharacterized protein</fullName>
    </submittedName>
</protein>
<evidence type="ECO:0000313" key="4">
    <source>
        <dbReference type="EMBL" id="KAK6318955.1"/>
    </source>
</evidence>
<keyword evidence="2" id="KW-0677">Repeat</keyword>
<dbReference type="PROSITE" id="PS51450">
    <property type="entry name" value="LRR"/>
    <property type="match status" value="1"/>
</dbReference>
<dbReference type="Proteomes" id="UP001356427">
    <property type="component" value="Unassembled WGS sequence"/>
</dbReference>